<keyword evidence="1" id="KW-1133">Transmembrane helix</keyword>
<dbReference type="InterPro" id="IPR043128">
    <property type="entry name" value="Rev_trsase/Diguanyl_cyclase"/>
</dbReference>
<dbReference type="SMART" id="SM00086">
    <property type="entry name" value="PAC"/>
    <property type="match status" value="2"/>
</dbReference>
<dbReference type="InterPro" id="IPR000160">
    <property type="entry name" value="GGDEF_dom"/>
</dbReference>
<feature type="domain" description="PAC" evidence="3">
    <location>
        <begin position="307"/>
        <end position="357"/>
    </location>
</feature>
<feature type="transmembrane region" description="Helical" evidence="1">
    <location>
        <begin position="142"/>
        <end position="163"/>
    </location>
</feature>
<name>A4C4P9_9GAMM</name>
<feature type="domain" description="GGDEF" evidence="5">
    <location>
        <begin position="511"/>
        <end position="644"/>
    </location>
</feature>
<dbReference type="CDD" id="cd00130">
    <property type="entry name" value="PAS"/>
    <property type="match status" value="2"/>
</dbReference>
<dbReference type="PROSITE" id="PS50113">
    <property type="entry name" value="PAC"/>
    <property type="match status" value="2"/>
</dbReference>
<dbReference type="InterPro" id="IPR033414">
    <property type="entry name" value="Sensor_dom"/>
</dbReference>
<feature type="domain" description="PAS" evidence="2">
    <location>
        <begin position="354"/>
        <end position="398"/>
    </location>
</feature>
<gene>
    <name evidence="6" type="ORF">PTD2_03141</name>
</gene>
<dbReference type="STRING" id="87626.PTD2_03141"/>
<dbReference type="InterPro" id="IPR035919">
    <property type="entry name" value="EAL_sf"/>
</dbReference>
<evidence type="ECO:0000259" key="5">
    <source>
        <dbReference type="PROSITE" id="PS50887"/>
    </source>
</evidence>
<dbReference type="SMART" id="SM00052">
    <property type="entry name" value="EAL"/>
    <property type="match status" value="1"/>
</dbReference>
<dbReference type="InterPro" id="IPR000014">
    <property type="entry name" value="PAS"/>
</dbReference>
<dbReference type="HOGENOM" id="CLU_000445_70_20_6"/>
<reference evidence="6 7" key="1">
    <citation type="submission" date="2006-02" db="EMBL/GenBank/DDBJ databases">
        <authorList>
            <person name="Moran M.A."/>
            <person name="Kjelleberg S."/>
            <person name="Egan S."/>
            <person name="Saunders N."/>
            <person name="Thomas T."/>
            <person name="Ferriera S."/>
            <person name="Johnson J."/>
            <person name="Kravitz S."/>
            <person name="Halpern A."/>
            <person name="Remington K."/>
            <person name="Beeson K."/>
            <person name="Tran B."/>
            <person name="Rogers Y.-H."/>
            <person name="Friedman R."/>
            <person name="Venter J.C."/>
        </authorList>
    </citation>
    <scope>NUCLEOTIDE SEQUENCE [LARGE SCALE GENOMIC DNA]</scope>
    <source>
        <strain evidence="6 7">D2</strain>
    </source>
</reference>
<dbReference type="Gene3D" id="2.10.70.100">
    <property type="match status" value="1"/>
</dbReference>
<dbReference type="EMBL" id="AAOH01000001">
    <property type="protein sequence ID" value="EAR30531.1"/>
    <property type="molecule type" value="Genomic_DNA"/>
</dbReference>
<dbReference type="CDD" id="cd01949">
    <property type="entry name" value="GGDEF"/>
    <property type="match status" value="1"/>
</dbReference>
<dbReference type="Gene3D" id="3.30.450.20">
    <property type="entry name" value="PAS domain"/>
    <property type="match status" value="2"/>
</dbReference>
<organism evidence="6 7">
    <name type="scientific">Pseudoalteromonas tunicata D2</name>
    <dbReference type="NCBI Taxonomy" id="87626"/>
    <lineage>
        <taxon>Bacteria</taxon>
        <taxon>Pseudomonadati</taxon>
        <taxon>Pseudomonadota</taxon>
        <taxon>Gammaproteobacteria</taxon>
        <taxon>Alteromonadales</taxon>
        <taxon>Pseudoalteromonadaceae</taxon>
        <taxon>Pseudoalteromonas</taxon>
    </lineage>
</organism>
<dbReference type="Proteomes" id="UP000006201">
    <property type="component" value="Unassembled WGS sequence"/>
</dbReference>
<dbReference type="NCBIfam" id="TIGR00254">
    <property type="entry name" value="GGDEF"/>
    <property type="match status" value="1"/>
</dbReference>
<dbReference type="InterPro" id="IPR001633">
    <property type="entry name" value="EAL_dom"/>
</dbReference>
<dbReference type="InterPro" id="IPR000700">
    <property type="entry name" value="PAS-assoc_C"/>
</dbReference>
<dbReference type="Pfam" id="PF00563">
    <property type="entry name" value="EAL"/>
    <property type="match status" value="1"/>
</dbReference>
<keyword evidence="1" id="KW-0812">Transmembrane</keyword>
<dbReference type="SUPFAM" id="SSF141868">
    <property type="entry name" value="EAL domain-like"/>
    <property type="match status" value="1"/>
</dbReference>
<comment type="caution">
    <text evidence="6">The sequence shown here is derived from an EMBL/GenBank/DDBJ whole genome shotgun (WGS) entry which is preliminary data.</text>
</comment>
<dbReference type="Gene3D" id="6.10.340.10">
    <property type="match status" value="1"/>
</dbReference>
<dbReference type="Pfam" id="PF08447">
    <property type="entry name" value="PAS_3"/>
    <property type="match status" value="1"/>
</dbReference>
<feature type="domain" description="PAC" evidence="3">
    <location>
        <begin position="427"/>
        <end position="479"/>
    </location>
</feature>
<dbReference type="PANTHER" id="PTHR44757">
    <property type="entry name" value="DIGUANYLATE CYCLASE DGCP"/>
    <property type="match status" value="1"/>
</dbReference>
<dbReference type="SUPFAM" id="SSF55073">
    <property type="entry name" value="Nucleotide cyclase"/>
    <property type="match status" value="1"/>
</dbReference>
<proteinExistence type="predicted"/>
<feature type="domain" description="EAL" evidence="4">
    <location>
        <begin position="653"/>
        <end position="906"/>
    </location>
</feature>
<dbReference type="InterPro" id="IPR035965">
    <property type="entry name" value="PAS-like_dom_sf"/>
</dbReference>
<dbReference type="InterPro" id="IPR052155">
    <property type="entry name" value="Biofilm_reg_signaling"/>
</dbReference>
<dbReference type="SMART" id="SM00091">
    <property type="entry name" value="PAS"/>
    <property type="match status" value="2"/>
</dbReference>
<dbReference type="OrthoDB" id="1316910at2"/>
<protein>
    <submittedName>
        <fullName evidence="6">Putative diguanylate cyclase/phosphodiesterase (GGDEF &amp; EAL domains) with PAS/PAC sensor(S)</fullName>
    </submittedName>
</protein>
<dbReference type="Pfam" id="PF13426">
    <property type="entry name" value="PAS_9"/>
    <property type="match status" value="1"/>
</dbReference>
<evidence type="ECO:0000259" key="3">
    <source>
        <dbReference type="PROSITE" id="PS50113"/>
    </source>
</evidence>
<accession>A4C4P9</accession>
<dbReference type="InterPro" id="IPR029787">
    <property type="entry name" value="Nucleotide_cyclase"/>
</dbReference>
<dbReference type="SMART" id="SM00267">
    <property type="entry name" value="GGDEF"/>
    <property type="match status" value="1"/>
</dbReference>
<dbReference type="NCBIfam" id="TIGR00229">
    <property type="entry name" value="sensory_box"/>
    <property type="match status" value="2"/>
</dbReference>
<dbReference type="InterPro" id="IPR013655">
    <property type="entry name" value="PAS_fold_3"/>
</dbReference>
<evidence type="ECO:0000313" key="7">
    <source>
        <dbReference type="Proteomes" id="UP000006201"/>
    </source>
</evidence>
<dbReference type="SUPFAM" id="SSF55785">
    <property type="entry name" value="PYP-like sensor domain (PAS domain)"/>
    <property type="match status" value="2"/>
</dbReference>
<dbReference type="CDD" id="cd01948">
    <property type="entry name" value="EAL"/>
    <property type="match status" value="1"/>
</dbReference>
<dbReference type="Gene3D" id="3.30.70.270">
    <property type="match status" value="1"/>
</dbReference>
<evidence type="ECO:0000313" key="6">
    <source>
        <dbReference type="EMBL" id="EAR30531.1"/>
    </source>
</evidence>
<dbReference type="PROSITE" id="PS50883">
    <property type="entry name" value="EAL"/>
    <property type="match status" value="1"/>
</dbReference>
<evidence type="ECO:0000256" key="1">
    <source>
        <dbReference type="SAM" id="Phobius"/>
    </source>
</evidence>
<dbReference type="eggNOG" id="COG5001">
    <property type="taxonomic scope" value="Bacteria"/>
</dbReference>
<dbReference type="PANTHER" id="PTHR44757:SF2">
    <property type="entry name" value="BIOFILM ARCHITECTURE MAINTENANCE PROTEIN MBAA"/>
    <property type="match status" value="1"/>
</dbReference>
<dbReference type="AlphaFoldDB" id="A4C4P9"/>
<dbReference type="InterPro" id="IPR001610">
    <property type="entry name" value="PAC"/>
</dbReference>
<keyword evidence="1" id="KW-0472">Membrane</keyword>
<sequence length="908" mass="103885">MNIFPSSPLGRKLLYAILLFSGVFALISSFLLICHDYKQNIKQLNARFDIVQKSYLPALGNSVWDFDDQLINHQLNGIIHLPDIQYARLQSNLGTTWYAGELSLTYQEKKQFELFHDDEQVATLTVIANMGSIYSDLVSKAILILLMQLAQTVLIGLVIYWLVNQLITRHVVKITDFAERQNFSAPNDTLSLDRNRSCNDEIDRLVQTLNTMQQRFRRDLLTIEQQQTKLYNNIAQLKNAEQLAQLGWWRLDPTDNTVFWSKEWHKILSMSAKATASHQAFMDLIIDEDAEQISVAFDTLFQQHQSFNLEHRVRLATGEEIWLHHVAQVSHHEDGYFFIGTIQDITLRKRNNQQLELVLRVFENMNEAVLITDGQQKIVKINRAFTDITGYELSDLHGSTPSILNSGRQNAEFYEKMWASIQEQGHWHGEMWNRRKNGEVFPEWLKIATICDENNKVLYYYSIFSDISEKKRTQELMRFQANFDHLTGLPNRTLVFERLTNSVKLAKRANQEMAVLYIDLDMFKLINDSKGHLVGDELIKQVADRFKSVIRSSDILARVGGDEFVIIANAITPEYSAELVADKLQAVLKVPFMIGNERLHTSSSLGIALYPFDGIEAGTLLLKSEQAMYQAKELGRQKSHFYTDTMQQAAKRRQLVKEAMLYGLEQDEFYVQLQPIVCVASNKVTKYESLARWNSKTLGQVAPIEFIAAAEYFGLIDQIGFLVAQKALIAIEKINTATHQVAQVAINRSIKEFSSTQVMPLSELIKQSNVPPSWVILELTESVLMIEQLTNNHEIFLLRDMGVKIAIDDFGTGYSSLSYLSKFPVDMLKIDRSFIANIETDPSARRLIDTILKLAEGLDLETVIEGIETQAQLDFISELGATYYQGYYFSKPKRVATLLEEITRSVSD</sequence>
<dbReference type="Pfam" id="PF17149">
    <property type="entry name" value="CHASE5"/>
    <property type="match status" value="1"/>
</dbReference>
<keyword evidence="7" id="KW-1185">Reference proteome</keyword>
<dbReference type="PROSITE" id="PS50887">
    <property type="entry name" value="GGDEF"/>
    <property type="match status" value="1"/>
</dbReference>
<evidence type="ECO:0000259" key="4">
    <source>
        <dbReference type="PROSITE" id="PS50883"/>
    </source>
</evidence>
<dbReference type="RefSeq" id="WP_009836829.1">
    <property type="nucleotide sequence ID" value="NZ_AAOH01000001.1"/>
</dbReference>
<feature type="transmembrane region" description="Helical" evidence="1">
    <location>
        <begin position="13"/>
        <end position="34"/>
    </location>
</feature>
<evidence type="ECO:0000259" key="2">
    <source>
        <dbReference type="PROSITE" id="PS50112"/>
    </source>
</evidence>
<dbReference type="PROSITE" id="PS50112">
    <property type="entry name" value="PAS"/>
    <property type="match status" value="1"/>
</dbReference>
<dbReference type="Pfam" id="PF00990">
    <property type="entry name" value="GGDEF"/>
    <property type="match status" value="1"/>
</dbReference>
<dbReference type="Gene3D" id="3.20.20.450">
    <property type="entry name" value="EAL domain"/>
    <property type="match status" value="1"/>
</dbReference>